<reference evidence="1" key="2">
    <citation type="journal article" date="2015" name="Data Brief">
        <title>Shoot transcriptome of the giant reed, Arundo donax.</title>
        <authorList>
            <person name="Barrero R.A."/>
            <person name="Guerrero F.D."/>
            <person name="Moolhuijzen P."/>
            <person name="Goolsby J.A."/>
            <person name="Tidwell J."/>
            <person name="Bellgard S.E."/>
            <person name="Bellgard M.I."/>
        </authorList>
    </citation>
    <scope>NUCLEOTIDE SEQUENCE</scope>
    <source>
        <tissue evidence="1">Shoot tissue taken approximately 20 cm above the soil surface</tissue>
    </source>
</reference>
<accession>A0A0A8YAG8</accession>
<evidence type="ECO:0000313" key="1">
    <source>
        <dbReference type="EMBL" id="JAD22378.1"/>
    </source>
</evidence>
<dbReference type="EMBL" id="GBRH01275517">
    <property type="protein sequence ID" value="JAD22378.1"/>
    <property type="molecule type" value="Transcribed_RNA"/>
</dbReference>
<dbReference type="AlphaFoldDB" id="A0A0A8YAG8"/>
<sequence>MGLGRWSSNKAARCLAWASSSRCCCRSASVPAVPCCAAPARGIPLSSRLFADRQSTYLITTDTP</sequence>
<reference evidence="1" key="1">
    <citation type="submission" date="2014-09" db="EMBL/GenBank/DDBJ databases">
        <authorList>
            <person name="Magalhaes I.L.F."/>
            <person name="Oliveira U."/>
            <person name="Santos F.R."/>
            <person name="Vidigal T.H.D.A."/>
            <person name="Brescovit A.D."/>
            <person name="Santos A.J."/>
        </authorList>
    </citation>
    <scope>NUCLEOTIDE SEQUENCE</scope>
    <source>
        <tissue evidence="1">Shoot tissue taken approximately 20 cm above the soil surface</tissue>
    </source>
</reference>
<organism evidence="1">
    <name type="scientific">Arundo donax</name>
    <name type="common">Giant reed</name>
    <name type="synonym">Donax arundinaceus</name>
    <dbReference type="NCBI Taxonomy" id="35708"/>
    <lineage>
        <taxon>Eukaryota</taxon>
        <taxon>Viridiplantae</taxon>
        <taxon>Streptophyta</taxon>
        <taxon>Embryophyta</taxon>
        <taxon>Tracheophyta</taxon>
        <taxon>Spermatophyta</taxon>
        <taxon>Magnoliopsida</taxon>
        <taxon>Liliopsida</taxon>
        <taxon>Poales</taxon>
        <taxon>Poaceae</taxon>
        <taxon>PACMAD clade</taxon>
        <taxon>Arundinoideae</taxon>
        <taxon>Arundineae</taxon>
        <taxon>Arundo</taxon>
    </lineage>
</organism>
<name>A0A0A8YAG8_ARUDO</name>
<proteinExistence type="predicted"/>
<protein>
    <submittedName>
        <fullName evidence="1">Uncharacterized protein</fullName>
    </submittedName>
</protein>